<dbReference type="AlphaFoldDB" id="A0A5C6EAF7"/>
<dbReference type="GO" id="GO:0030246">
    <property type="term" value="F:carbohydrate binding"/>
    <property type="evidence" value="ECO:0007669"/>
    <property type="project" value="InterPro"/>
</dbReference>
<protein>
    <recommendedName>
        <fullName evidence="4">PEGA domain protein</fullName>
    </recommendedName>
</protein>
<dbReference type="InterPro" id="IPR013784">
    <property type="entry name" value="Carb-bd-like_fold"/>
</dbReference>
<feature type="region of interest" description="Disordered" evidence="1">
    <location>
        <begin position="1"/>
        <end position="20"/>
    </location>
</feature>
<dbReference type="RefSeq" id="WP_146597764.1">
    <property type="nucleotide sequence ID" value="NZ_SJPY01000001.1"/>
</dbReference>
<gene>
    <name evidence="2" type="ORF">Q31b_01280</name>
</gene>
<name>A0A5C6EAF7_9BACT</name>
<proteinExistence type="predicted"/>
<dbReference type="SUPFAM" id="SSF49452">
    <property type="entry name" value="Starch-binding domain-like"/>
    <property type="match status" value="1"/>
</dbReference>
<evidence type="ECO:0000256" key="1">
    <source>
        <dbReference type="SAM" id="MobiDB-lite"/>
    </source>
</evidence>
<sequence>METPGSTKSRKATVTGPDGQGLAGVTGKAFVFQQNEPVLDTQTDAKGYFLLPNGPPGEELLGDLPSIRRGYRLQISKPGYLPWQEHLFVTLDHAGNYGRQAFLMRKSS</sequence>
<evidence type="ECO:0000313" key="2">
    <source>
        <dbReference type="EMBL" id="TWU44957.1"/>
    </source>
</evidence>
<keyword evidence="3" id="KW-1185">Reference proteome</keyword>
<accession>A0A5C6EAF7</accession>
<evidence type="ECO:0000313" key="3">
    <source>
        <dbReference type="Proteomes" id="UP000315471"/>
    </source>
</evidence>
<comment type="caution">
    <text evidence="2">The sequence shown here is derived from an EMBL/GenBank/DDBJ whole genome shotgun (WGS) entry which is preliminary data.</text>
</comment>
<evidence type="ECO:0008006" key="4">
    <source>
        <dbReference type="Google" id="ProtNLM"/>
    </source>
</evidence>
<organism evidence="2 3">
    <name type="scientific">Novipirellula aureliae</name>
    <dbReference type="NCBI Taxonomy" id="2527966"/>
    <lineage>
        <taxon>Bacteria</taxon>
        <taxon>Pseudomonadati</taxon>
        <taxon>Planctomycetota</taxon>
        <taxon>Planctomycetia</taxon>
        <taxon>Pirellulales</taxon>
        <taxon>Pirellulaceae</taxon>
        <taxon>Novipirellula</taxon>
    </lineage>
</organism>
<dbReference type="EMBL" id="SJPY01000001">
    <property type="protein sequence ID" value="TWU44957.1"/>
    <property type="molecule type" value="Genomic_DNA"/>
</dbReference>
<reference evidence="2 3" key="1">
    <citation type="submission" date="2019-02" db="EMBL/GenBank/DDBJ databases">
        <title>Deep-cultivation of Planctomycetes and their phenomic and genomic characterization uncovers novel biology.</title>
        <authorList>
            <person name="Wiegand S."/>
            <person name="Jogler M."/>
            <person name="Boedeker C."/>
            <person name="Pinto D."/>
            <person name="Vollmers J."/>
            <person name="Rivas-Marin E."/>
            <person name="Kohn T."/>
            <person name="Peeters S.H."/>
            <person name="Heuer A."/>
            <person name="Rast P."/>
            <person name="Oberbeckmann S."/>
            <person name="Bunk B."/>
            <person name="Jeske O."/>
            <person name="Meyerdierks A."/>
            <person name="Storesund J.E."/>
            <person name="Kallscheuer N."/>
            <person name="Luecker S."/>
            <person name="Lage O.M."/>
            <person name="Pohl T."/>
            <person name="Merkel B.J."/>
            <person name="Hornburger P."/>
            <person name="Mueller R.-W."/>
            <person name="Bruemmer F."/>
            <person name="Labrenz M."/>
            <person name="Spormann A.M."/>
            <person name="Op Den Camp H."/>
            <person name="Overmann J."/>
            <person name="Amann R."/>
            <person name="Jetten M.S.M."/>
            <person name="Mascher T."/>
            <person name="Medema M.H."/>
            <person name="Devos D.P."/>
            <person name="Kaster A.-K."/>
            <person name="Ovreas L."/>
            <person name="Rohde M."/>
            <person name="Galperin M.Y."/>
            <person name="Jogler C."/>
        </authorList>
    </citation>
    <scope>NUCLEOTIDE SEQUENCE [LARGE SCALE GENOMIC DNA]</scope>
    <source>
        <strain evidence="2 3">Q31b</strain>
    </source>
</reference>
<dbReference type="Proteomes" id="UP000315471">
    <property type="component" value="Unassembled WGS sequence"/>
</dbReference>